<comment type="caution">
    <text evidence="1">The sequence shown here is derived from an EMBL/GenBank/DDBJ whole genome shotgun (WGS) entry which is preliminary data.</text>
</comment>
<organism evidence="1 2">
    <name type="scientific">Belliella filtrata</name>
    <dbReference type="NCBI Taxonomy" id="2923435"/>
    <lineage>
        <taxon>Bacteria</taxon>
        <taxon>Pseudomonadati</taxon>
        <taxon>Bacteroidota</taxon>
        <taxon>Cytophagia</taxon>
        <taxon>Cytophagales</taxon>
        <taxon>Cyclobacteriaceae</taxon>
        <taxon>Belliella</taxon>
    </lineage>
</organism>
<sequence>MIIFYLFKIIKNRIDADNQEKVTQYKIYGFFSKLLFEEELGDDLFNEKIQKFKQKIPFEKSWCKELMIENIIDLDKNLKGSYNHLLTKTYLQLGLFNYMKSLLESGKPYYISKVIYFWRELGYSASAKIIYPYVKHENEQIRTAALLAYISLSDKDPLHILDDYADRISPIDEIKLLDIIQRKKIKKPSFIGEWLAHERPSHVVFALKLIAHYNALEFKANVIALLNSENPRIRESAVEVTRRLLIADAEQTLINIYDREEDKVKINIIASLAQIGSKFSEAFLFQIVNSPNRSELLLAAMKGLKELNSELFSQEYPEGSVLASVKKHVLDPNI</sequence>
<accession>A0ABS9UYL0</accession>
<dbReference type="Gene3D" id="1.25.10.10">
    <property type="entry name" value="Leucine-rich Repeat Variant"/>
    <property type="match status" value="1"/>
</dbReference>
<dbReference type="InterPro" id="IPR016024">
    <property type="entry name" value="ARM-type_fold"/>
</dbReference>
<protein>
    <submittedName>
        <fullName evidence="1">HEAT repeat domain-containing protein</fullName>
    </submittedName>
</protein>
<dbReference type="InterPro" id="IPR011989">
    <property type="entry name" value="ARM-like"/>
</dbReference>
<dbReference type="RefSeq" id="WP_241347598.1">
    <property type="nucleotide sequence ID" value="NZ_JAKZGP010000014.1"/>
</dbReference>
<dbReference type="EMBL" id="JAKZGP010000014">
    <property type="protein sequence ID" value="MCH7409247.1"/>
    <property type="molecule type" value="Genomic_DNA"/>
</dbReference>
<evidence type="ECO:0000313" key="2">
    <source>
        <dbReference type="Proteomes" id="UP001165489"/>
    </source>
</evidence>
<dbReference type="SUPFAM" id="SSF48371">
    <property type="entry name" value="ARM repeat"/>
    <property type="match status" value="1"/>
</dbReference>
<reference evidence="1" key="1">
    <citation type="submission" date="2022-03" db="EMBL/GenBank/DDBJ databases">
        <title>De novo assembled genomes of Belliella spp. (Cyclobacteriaceae) strains.</title>
        <authorList>
            <person name="Szabo A."/>
            <person name="Korponai K."/>
            <person name="Felfoldi T."/>
        </authorList>
    </citation>
    <scope>NUCLEOTIDE SEQUENCE</scope>
    <source>
        <strain evidence="1">DSM 111904</strain>
    </source>
</reference>
<proteinExistence type="predicted"/>
<evidence type="ECO:0000313" key="1">
    <source>
        <dbReference type="EMBL" id="MCH7409247.1"/>
    </source>
</evidence>
<dbReference type="Proteomes" id="UP001165489">
    <property type="component" value="Unassembled WGS sequence"/>
</dbReference>
<gene>
    <name evidence="1" type="ORF">MM239_07570</name>
</gene>
<name>A0ABS9UYL0_9BACT</name>
<keyword evidence="2" id="KW-1185">Reference proteome</keyword>